<dbReference type="PANTHER" id="PTHR33175:SF3">
    <property type="entry name" value="DNA-BINDING PROTEIN HU-BETA"/>
    <property type="match status" value="1"/>
</dbReference>
<dbReference type="GO" id="GO:0030261">
    <property type="term" value="P:chromosome condensation"/>
    <property type="evidence" value="ECO:0007669"/>
    <property type="project" value="UniProtKB-KW"/>
</dbReference>
<evidence type="ECO:0000256" key="1">
    <source>
        <dbReference type="ARBA" id="ARBA00010529"/>
    </source>
</evidence>
<evidence type="ECO:0000313" key="5">
    <source>
        <dbReference type="EMBL" id="SDX02142.1"/>
    </source>
</evidence>
<dbReference type="EMBL" id="FNOJ01000031">
    <property type="protein sequence ID" value="SDX02142.1"/>
    <property type="molecule type" value="Genomic_DNA"/>
</dbReference>
<dbReference type="Gene3D" id="4.10.520.10">
    <property type="entry name" value="IHF-like DNA-binding proteins"/>
    <property type="match status" value="1"/>
</dbReference>
<dbReference type="Proteomes" id="UP000182589">
    <property type="component" value="Unassembled WGS sequence"/>
</dbReference>
<dbReference type="InterPro" id="IPR010992">
    <property type="entry name" value="IHF-like_DNA-bd_dom_sf"/>
</dbReference>
<name>A0A1H2YA88_9BACL</name>
<evidence type="ECO:0000256" key="2">
    <source>
        <dbReference type="ARBA" id="ARBA00023067"/>
    </source>
</evidence>
<dbReference type="STRING" id="89784.SAMN04489725_1319"/>
<dbReference type="AlphaFoldDB" id="A0A1H2YA88"/>
<keyword evidence="2" id="KW-0226">DNA condensation</keyword>
<dbReference type="PRINTS" id="PR01727">
    <property type="entry name" value="DNABINDINGHU"/>
</dbReference>
<proteinExistence type="inferred from homology"/>
<dbReference type="CDD" id="cd13831">
    <property type="entry name" value="HU"/>
    <property type="match status" value="1"/>
</dbReference>
<evidence type="ECO:0000256" key="4">
    <source>
        <dbReference type="RuleBase" id="RU003939"/>
    </source>
</evidence>
<dbReference type="SMART" id="SM00411">
    <property type="entry name" value="BHL"/>
    <property type="match status" value="1"/>
</dbReference>
<reference evidence="6" key="1">
    <citation type="submission" date="2016-10" db="EMBL/GenBank/DDBJ databases">
        <authorList>
            <person name="Varghese N."/>
        </authorList>
    </citation>
    <scope>NUCLEOTIDE SEQUENCE [LARGE SCALE GENOMIC DNA]</scope>
    <source>
        <strain evidence="6">DSM 12489</strain>
    </source>
</reference>
<keyword evidence="3 5" id="KW-0238">DNA-binding</keyword>
<dbReference type="SUPFAM" id="SSF47729">
    <property type="entry name" value="IHF-like DNA-binding proteins"/>
    <property type="match status" value="1"/>
</dbReference>
<dbReference type="RefSeq" id="WP_074693886.1">
    <property type="nucleotide sequence ID" value="NZ_FNOJ01000031.1"/>
</dbReference>
<sequence length="92" mass="10199">MNKRDLIQKTADKTGFTKKECEAVLNALFETITETIESGEKVQIIGFGTFESRERAARTARNPRTGEMVTVPARRMPAFKPGADLKQAVVQA</sequence>
<dbReference type="Pfam" id="PF00216">
    <property type="entry name" value="Bac_DNA_binding"/>
    <property type="match status" value="1"/>
</dbReference>
<dbReference type="InterPro" id="IPR020816">
    <property type="entry name" value="Histone-like_DNA-bd_CS"/>
</dbReference>
<evidence type="ECO:0000313" key="6">
    <source>
        <dbReference type="Proteomes" id="UP000182589"/>
    </source>
</evidence>
<gene>
    <name evidence="5" type="ORF">SAMN04489725_1319</name>
</gene>
<dbReference type="InterPro" id="IPR000119">
    <property type="entry name" value="Hist_DNA-bd"/>
</dbReference>
<protein>
    <submittedName>
        <fullName evidence="5">DNA-binding protein HU-beta</fullName>
    </submittedName>
</protein>
<evidence type="ECO:0000256" key="3">
    <source>
        <dbReference type="ARBA" id="ARBA00023125"/>
    </source>
</evidence>
<dbReference type="PROSITE" id="PS00045">
    <property type="entry name" value="HISTONE_LIKE"/>
    <property type="match status" value="1"/>
</dbReference>
<dbReference type="GO" id="GO:0030527">
    <property type="term" value="F:structural constituent of chromatin"/>
    <property type="evidence" value="ECO:0007669"/>
    <property type="project" value="InterPro"/>
</dbReference>
<accession>A0A1H2YA88</accession>
<keyword evidence="6" id="KW-1185">Reference proteome</keyword>
<dbReference type="PANTHER" id="PTHR33175">
    <property type="entry name" value="DNA-BINDING PROTEIN HU"/>
    <property type="match status" value="1"/>
</dbReference>
<dbReference type="GO" id="GO:0003677">
    <property type="term" value="F:DNA binding"/>
    <property type="evidence" value="ECO:0007669"/>
    <property type="project" value="UniProtKB-KW"/>
</dbReference>
<comment type="similarity">
    <text evidence="1 4">Belongs to the bacterial histone-like protein family.</text>
</comment>
<organism evidence="5 6">
    <name type="scientific">Alicyclobacillus hesperidum</name>
    <dbReference type="NCBI Taxonomy" id="89784"/>
    <lineage>
        <taxon>Bacteria</taxon>
        <taxon>Bacillati</taxon>
        <taxon>Bacillota</taxon>
        <taxon>Bacilli</taxon>
        <taxon>Bacillales</taxon>
        <taxon>Alicyclobacillaceae</taxon>
        <taxon>Alicyclobacillus</taxon>
    </lineage>
</organism>